<dbReference type="STRING" id="645990.SAMN00120144_3292"/>
<protein>
    <submittedName>
        <fullName evidence="1">Uncharacterized protein</fullName>
    </submittedName>
</protein>
<keyword evidence="2" id="KW-1185">Reference proteome</keyword>
<reference evidence="1 2" key="1">
    <citation type="submission" date="2017-04" db="EMBL/GenBank/DDBJ databases">
        <authorList>
            <person name="Afonso C.L."/>
            <person name="Miller P.J."/>
            <person name="Scott M.A."/>
            <person name="Spackman E."/>
            <person name="Goraichik I."/>
            <person name="Dimitrov K.M."/>
            <person name="Suarez D.L."/>
            <person name="Swayne D.E."/>
        </authorList>
    </citation>
    <scope>NUCLEOTIDE SEQUENCE [LARGE SCALE GENOMIC DNA]</scope>
    <source>
        <strain evidence="1 2">DSM 11622</strain>
    </source>
</reference>
<dbReference type="AlphaFoldDB" id="A0A1W1VA14"/>
<evidence type="ECO:0000313" key="1">
    <source>
        <dbReference type="EMBL" id="SMB90178.1"/>
    </source>
</evidence>
<name>A0A1W1VA14_9BACT</name>
<sequence length="68" mass="7504">MRGLRLRSDSTNGNSKLPRLRADVGLVRVEGIGLLALLRRKEVPLDTVLVRNVRLEVGKMPPSSKPMA</sequence>
<dbReference type="EMBL" id="FWWW01000053">
    <property type="protein sequence ID" value="SMB90178.1"/>
    <property type="molecule type" value="Genomic_DNA"/>
</dbReference>
<gene>
    <name evidence="1" type="ORF">SAMN00120144_3292</name>
</gene>
<dbReference type="Proteomes" id="UP000192266">
    <property type="component" value="Unassembled WGS sequence"/>
</dbReference>
<proteinExistence type="predicted"/>
<evidence type="ECO:0000313" key="2">
    <source>
        <dbReference type="Proteomes" id="UP000192266"/>
    </source>
</evidence>
<accession>A0A1W1VA14</accession>
<dbReference type="OrthoDB" id="844215at2"/>
<dbReference type="RefSeq" id="WP_084444484.1">
    <property type="nucleotide sequence ID" value="NZ_FWWW01000053.1"/>
</dbReference>
<organism evidence="1 2">
    <name type="scientific">Hymenobacter roseosalivarius DSM 11622</name>
    <dbReference type="NCBI Taxonomy" id="645990"/>
    <lineage>
        <taxon>Bacteria</taxon>
        <taxon>Pseudomonadati</taxon>
        <taxon>Bacteroidota</taxon>
        <taxon>Cytophagia</taxon>
        <taxon>Cytophagales</taxon>
        <taxon>Hymenobacteraceae</taxon>
        <taxon>Hymenobacter</taxon>
    </lineage>
</organism>